<dbReference type="OrthoDB" id="8480543at2"/>
<gene>
    <name evidence="2" type="ORF">PS880_02527</name>
</gene>
<reference evidence="2 3" key="1">
    <citation type="submission" date="2019-09" db="EMBL/GenBank/DDBJ databases">
        <authorList>
            <person name="Chandra G."/>
            <person name="Truman W A."/>
        </authorList>
    </citation>
    <scope>NUCLEOTIDE SEQUENCE [LARGE SCALE GENOMIC DNA]</scope>
    <source>
        <strain evidence="2">PS880</strain>
    </source>
</reference>
<evidence type="ECO:0000313" key="2">
    <source>
        <dbReference type="EMBL" id="VVO95369.1"/>
    </source>
</evidence>
<protein>
    <recommendedName>
        <fullName evidence="1">DUF6896 domain-containing protein</fullName>
    </recommendedName>
</protein>
<name>A0A5E7K0N2_PSEFL</name>
<dbReference type="Proteomes" id="UP000375525">
    <property type="component" value="Unassembled WGS sequence"/>
</dbReference>
<evidence type="ECO:0000259" key="1">
    <source>
        <dbReference type="Pfam" id="PF21837"/>
    </source>
</evidence>
<proteinExistence type="predicted"/>
<dbReference type="AlphaFoldDB" id="A0A5E7K0N2"/>
<sequence length="138" mass="16321">MKNIELESLIFDFLTAVEDSLVLLERKFGSRSLLALWREKKIEQRGELSPGISYQLHGKGCMIEYPEFCIDFDYGPNERTDGFDAWRLYNYACEFPEKHQKYTDLKIVEAEINQYAQITKIKKIDYSSSDLYFLEHNQ</sequence>
<dbReference type="InterPro" id="IPR054191">
    <property type="entry name" value="DUF6896"/>
</dbReference>
<dbReference type="RefSeq" id="WP_150779999.1">
    <property type="nucleotide sequence ID" value="NZ_CABVIH010000011.1"/>
</dbReference>
<organism evidence="2 3">
    <name type="scientific">Pseudomonas fluorescens</name>
    <dbReference type="NCBI Taxonomy" id="294"/>
    <lineage>
        <taxon>Bacteria</taxon>
        <taxon>Pseudomonadati</taxon>
        <taxon>Pseudomonadota</taxon>
        <taxon>Gammaproteobacteria</taxon>
        <taxon>Pseudomonadales</taxon>
        <taxon>Pseudomonadaceae</taxon>
        <taxon>Pseudomonas</taxon>
    </lineage>
</organism>
<evidence type="ECO:0000313" key="3">
    <source>
        <dbReference type="Proteomes" id="UP000375525"/>
    </source>
</evidence>
<accession>A0A5E7K0N2</accession>
<dbReference type="EMBL" id="CABVIH010000011">
    <property type="protein sequence ID" value="VVO95369.1"/>
    <property type="molecule type" value="Genomic_DNA"/>
</dbReference>
<dbReference type="Pfam" id="PF21837">
    <property type="entry name" value="DUF6896"/>
    <property type="match status" value="1"/>
</dbReference>
<feature type="domain" description="DUF6896" evidence="1">
    <location>
        <begin position="7"/>
        <end position="134"/>
    </location>
</feature>